<dbReference type="HOGENOM" id="CLU_928031_0_0_1"/>
<proteinExistence type="predicted"/>
<evidence type="ECO:0000313" key="3">
    <source>
        <dbReference type="Proteomes" id="UP000054279"/>
    </source>
</evidence>
<name>A0A0C9UJN0_SPHS4</name>
<feature type="region of interest" description="Disordered" evidence="1">
    <location>
        <begin position="147"/>
        <end position="277"/>
    </location>
</feature>
<feature type="compositionally biased region" description="Acidic residues" evidence="1">
    <location>
        <begin position="176"/>
        <end position="189"/>
    </location>
</feature>
<sequence>MLLQAEYNILADLFNSVPSTFPEQPHGSKLPPHINSEFAEQEGAWPAFNKAMHAAFGDKSKGLKIGEHGAGLTETLRVIRWCLETLESTGDHASVDLVGLWVTSLIDAAKAHNCQLLKLSFDVTPNPTVTSNVCKKQYIYFNEDGEEVEGETLQPNPAPSEPSSDEEYVGSSSDSSDSEEEIMAIENEEVSAILPRKTEPERKNSWKRAAAAAAAANEAIEEDKSKKRKHKNKNKNNTKKKQGIETEPAPKKLRKESTTPSVSSDKPANPTDPALGLKKSPIYHFYEQVPNSAHGLPGKL</sequence>
<evidence type="ECO:0000313" key="2">
    <source>
        <dbReference type="EMBL" id="KIJ35089.1"/>
    </source>
</evidence>
<reference evidence="2 3" key="1">
    <citation type="submission" date="2014-06" db="EMBL/GenBank/DDBJ databases">
        <title>Evolutionary Origins and Diversification of the Mycorrhizal Mutualists.</title>
        <authorList>
            <consortium name="DOE Joint Genome Institute"/>
            <consortium name="Mycorrhizal Genomics Consortium"/>
            <person name="Kohler A."/>
            <person name="Kuo A."/>
            <person name="Nagy L.G."/>
            <person name="Floudas D."/>
            <person name="Copeland A."/>
            <person name="Barry K.W."/>
            <person name="Cichocki N."/>
            <person name="Veneault-Fourrey C."/>
            <person name="LaButti K."/>
            <person name="Lindquist E.A."/>
            <person name="Lipzen A."/>
            <person name="Lundell T."/>
            <person name="Morin E."/>
            <person name="Murat C."/>
            <person name="Riley R."/>
            <person name="Ohm R."/>
            <person name="Sun H."/>
            <person name="Tunlid A."/>
            <person name="Henrissat B."/>
            <person name="Grigoriev I.V."/>
            <person name="Hibbett D.S."/>
            <person name="Martin F."/>
        </authorList>
    </citation>
    <scope>NUCLEOTIDE SEQUENCE [LARGE SCALE GENOMIC DNA]</scope>
    <source>
        <strain evidence="2 3">SS14</strain>
    </source>
</reference>
<organism evidence="2 3">
    <name type="scientific">Sphaerobolus stellatus (strain SS14)</name>
    <dbReference type="NCBI Taxonomy" id="990650"/>
    <lineage>
        <taxon>Eukaryota</taxon>
        <taxon>Fungi</taxon>
        <taxon>Dikarya</taxon>
        <taxon>Basidiomycota</taxon>
        <taxon>Agaricomycotina</taxon>
        <taxon>Agaricomycetes</taxon>
        <taxon>Phallomycetidae</taxon>
        <taxon>Geastrales</taxon>
        <taxon>Sphaerobolaceae</taxon>
        <taxon>Sphaerobolus</taxon>
    </lineage>
</organism>
<gene>
    <name evidence="2" type="ORF">M422DRAFT_262648</name>
</gene>
<keyword evidence="3" id="KW-1185">Reference proteome</keyword>
<feature type="compositionally biased region" description="Basic residues" evidence="1">
    <location>
        <begin position="226"/>
        <end position="241"/>
    </location>
</feature>
<accession>A0A0C9UJN0</accession>
<dbReference type="Proteomes" id="UP000054279">
    <property type="component" value="Unassembled WGS sequence"/>
</dbReference>
<dbReference type="EMBL" id="KN837192">
    <property type="protein sequence ID" value="KIJ35089.1"/>
    <property type="molecule type" value="Genomic_DNA"/>
</dbReference>
<evidence type="ECO:0000256" key="1">
    <source>
        <dbReference type="SAM" id="MobiDB-lite"/>
    </source>
</evidence>
<dbReference type="AlphaFoldDB" id="A0A0C9UJN0"/>
<protein>
    <submittedName>
        <fullName evidence="2">Uncharacterized protein</fullName>
    </submittedName>
</protein>